<evidence type="ECO:0000313" key="1">
    <source>
        <dbReference type="EMBL" id="DAD83543.1"/>
    </source>
</evidence>
<organism evidence="1">
    <name type="scientific">Siphoviridae sp. ctxc31</name>
    <dbReference type="NCBI Taxonomy" id="2826520"/>
    <lineage>
        <taxon>Viruses</taxon>
        <taxon>Duplodnaviria</taxon>
        <taxon>Heunggongvirae</taxon>
        <taxon>Uroviricota</taxon>
        <taxon>Caudoviricetes</taxon>
    </lineage>
</organism>
<name>A0A8S5MNA2_9CAUD</name>
<sequence length="148" mass="17427">MYFDCTINYWDEDEEDPRPGKMKNYHRHVLIEAVNYTEAEALATKWGINLTTNNIDILPIDLLKIDGLYLLNEETRKEKFFFKCDCNYFDETSNGKIKSYKRSILVEAYDNGHAGERAKKIMDDWCFRLDSVVRVVSKTLIEDLILNK</sequence>
<proteinExistence type="predicted"/>
<accession>A0A8S5MNA2</accession>
<reference evidence="1" key="1">
    <citation type="journal article" date="2021" name="Proc. Natl. Acad. Sci. U.S.A.">
        <title>A Catalog of Tens of Thousands of Viruses from Human Metagenomes Reveals Hidden Associations with Chronic Diseases.</title>
        <authorList>
            <person name="Tisza M.J."/>
            <person name="Buck C.B."/>
        </authorList>
    </citation>
    <scope>NUCLEOTIDE SEQUENCE</scope>
    <source>
        <strain evidence="1">Ctxc31</strain>
    </source>
</reference>
<dbReference type="EMBL" id="BK014938">
    <property type="protein sequence ID" value="DAD83543.1"/>
    <property type="molecule type" value="Genomic_DNA"/>
</dbReference>
<dbReference type="InterPro" id="IPR027848">
    <property type="entry name" value="DUF4494"/>
</dbReference>
<dbReference type="Pfam" id="PF14902">
    <property type="entry name" value="DUF4494"/>
    <property type="match status" value="1"/>
</dbReference>
<protein>
    <submittedName>
        <fullName evidence="1">Uncharacterized protein</fullName>
    </submittedName>
</protein>